<feature type="transmembrane region" description="Helical" evidence="6">
    <location>
        <begin position="202"/>
        <end position="222"/>
    </location>
</feature>
<dbReference type="Proteomes" id="UP001565283">
    <property type="component" value="Unassembled WGS sequence"/>
</dbReference>
<evidence type="ECO:0000256" key="4">
    <source>
        <dbReference type="ARBA" id="ARBA00022989"/>
    </source>
</evidence>
<dbReference type="InterPro" id="IPR036259">
    <property type="entry name" value="MFS_trans_sf"/>
</dbReference>
<feature type="transmembrane region" description="Helical" evidence="6">
    <location>
        <begin position="51"/>
        <end position="70"/>
    </location>
</feature>
<feature type="transmembrane region" description="Helical" evidence="6">
    <location>
        <begin position="303"/>
        <end position="324"/>
    </location>
</feature>
<comment type="caution">
    <text evidence="8">The sequence shown here is derived from an EMBL/GenBank/DDBJ whole genome shotgun (WGS) entry which is preliminary data.</text>
</comment>
<evidence type="ECO:0000256" key="3">
    <source>
        <dbReference type="ARBA" id="ARBA00022692"/>
    </source>
</evidence>
<keyword evidence="9" id="KW-1185">Reference proteome</keyword>
<evidence type="ECO:0000256" key="5">
    <source>
        <dbReference type="ARBA" id="ARBA00023136"/>
    </source>
</evidence>
<sequence length="456" mass="50191">MDTIAKTIDPKIRLIVTLLLLFTCFVSLASQTMMVTALPVIGHDMNVSLSLVQWLTTGYTLMMGIITPLSSNLYEKFKKRNIFLSSLTLFVLGTLLGCFATNFWTLLFSRLIQACAGGVLMSFQMTTMISIYPSEKRGTILGLSGLVIAFGPAIGPTLSGLIVNTLGWRYIFILVLPLMLFVLLVGWLAFPNFSEPKDIKIDFTSVTLSLIGSGLTLASLTVFQTSAIQGWGMLFIGILVLFIFIKRQLRLKQPMLKVQLVKNRPFRLMTLVGICAFMVLLGTEQMLPIFTQNVLHLDSMVSGMILLPGAIVNALCAALVGRLYDRYGPKYLIISGGLLMLIAAIPFVMISNTTPVWLLTVAYMVRMIGNALVFSPAMSEAFIAIAPDEISHATALNNSLRQAFGASAITILIVLADLPSNFITGMRLSMWATVFLVVLMLSFFELYLRQSSRKDT</sequence>
<accession>A0ABV4D725</accession>
<evidence type="ECO:0000313" key="8">
    <source>
        <dbReference type="EMBL" id="MEY8444183.1"/>
    </source>
</evidence>
<proteinExistence type="predicted"/>
<keyword evidence="2" id="KW-0813">Transport</keyword>
<dbReference type="InterPro" id="IPR011701">
    <property type="entry name" value="MFS"/>
</dbReference>
<name>A0ABV4D725_9LACT</name>
<protein>
    <submittedName>
        <fullName evidence="8">MFS transporter</fullName>
    </submittedName>
</protein>
<feature type="transmembrane region" description="Helical" evidence="6">
    <location>
        <begin position="139"/>
        <end position="162"/>
    </location>
</feature>
<feature type="transmembrane region" description="Helical" evidence="6">
    <location>
        <begin position="266"/>
        <end position="283"/>
    </location>
</feature>
<comment type="subcellular location">
    <subcellularLocation>
        <location evidence="1">Cell membrane</location>
        <topology evidence="1">Multi-pass membrane protein</topology>
    </subcellularLocation>
</comment>
<feature type="transmembrane region" description="Helical" evidence="6">
    <location>
        <begin position="356"/>
        <end position="378"/>
    </location>
</feature>
<evidence type="ECO:0000256" key="2">
    <source>
        <dbReference type="ARBA" id="ARBA00022448"/>
    </source>
</evidence>
<dbReference type="Gene3D" id="1.20.1720.10">
    <property type="entry name" value="Multidrug resistance protein D"/>
    <property type="match status" value="1"/>
</dbReference>
<dbReference type="Pfam" id="PF07690">
    <property type="entry name" value="MFS_1"/>
    <property type="match status" value="1"/>
</dbReference>
<feature type="transmembrane region" description="Helical" evidence="6">
    <location>
        <begin position="228"/>
        <end position="245"/>
    </location>
</feature>
<feature type="transmembrane region" description="Helical" evidence="6">
    <location>
        <begin position="111"/>
        <end position="132"/>
    </location>
</feature>
<dbReference type="EMBL" id="JBCLSH010000033">
    <property type="protein sequence ID" value="MEY8444183.1"/>
    <property type="molecule type" value="Genomic_DNA"/>
</dbReference>
<dbReference type="RefSeq" id="WP_369948645.1">
    <property type="nucleotide sequence ID" value="NZ_JBCLSH010000033.1"/>
</dbReference>
<dbReference type="PRINTS" id="PR01036">
    <property type="entry name" value="TCRTETB"/>
</dbReference>
<organism evidence="8 9">
    <name type="scientific">Lactococcus ileimucosae</name>
    <dbReference type="NCBI Taxonomy" id="2941329"/>
    <lineage>
        <taxon>Bacteria</taxon>
        <taxon>Bacillati</taxon>
        <taxon>Bacillota</taxon>
        <taxon>Bacilli</taxon>
        <taxon>Lactobacillales</taxon>
        <taxon>Streptococcaceae</taxon>
        <taxon>Lactococcus</taxon>
    </lineage>
</organism>
<keyword evidence="4 6" id="KW-1133">Transmembrane helix</keyword>
<feature type="transmembrane region" description="Helical" evidence="6">
    <location>
        <begin position="82"/>
        <end position="105"/>
    </location>
</feature>
<evidence type="ECO:0000259" key="7">
    <source>
        <dbReference type="PROSITE" id="PS50850"/>
    </source>
</evidence>
<feature type="transmembrane region" description="Helical" evidence="6">
    <location>
        <begin position="331"/>
        <end position="350"/>
    </location>
</feature>
<evidence type="ECO:0000256" key="6">
    <source>
        <dbReference type="SAM" id="Phobius"/>
    </source>
</evidence>
<dbReference type="Gene3D" id="1.20.1250.20">
    <property type="entry name" value="MFS general substrate transporter like domains"/>
    <property type="match status" value="1"/>
</dbReference>
<keyword evidence="5 6" id="KW-0472">Membrane</keyword>
<reference evidence="8 9" key="1">
    <citation type="submission" date="2024-03" db="EMBL/GenBank/DDBJ databases">
        <title>Mouse gut bacterial collection (mGBC) of GemPharmatech.</title>
        <authorList>
            <person name="He Y."/>
            <person name="Dong L."/>
            <person name="Wu D."/>
            <person name="Gao X."/>
            <person name="Lin Z."/>
        </authorList>
    </citation>
    <scope>NUCLEOTIDE SEQUENCE [LARGE SCALE GENOMIC DNA]</scope>
    <source>
        <strain evidence="8 9">61-15</strain>
    </source>
</reference>
<evidence type="ECO:0000256" key="1">
    <source>
        <dbReference type="ARBA" id="ARBA00004651"/>
    </source>
</evidence>
<dbReference type="PANTHER" id="PTHR42718:SF9">
    <property type="entry name" value="MAJOR FACILITATOR SUPERFAMILY MULTIDRUG TRANSPORTER MFSC"/>
    <property type="match status" value="1"/>
</dbReference>
<dbReference type="InterPro" id="IPR020846">
    <property type="entry name" value="MFS_dom"/>
</dbReference>
<feature type="transmembrane region" description="Helical" evidence="6">
    <location>
        <begin position="12"/>
        <end position="31"/>
    </location>
</feature>
<feature type="transmembrane region" description="Helical" evidence="6">
    <location>
        <begin position="428"/>
        <end position="448"/>
    </location>
</feature>
<feature type="transmembrane region" description="Helical" evidence="6">
    <location>
        <begin position="168"/>
        <end position="190"/>
    </location>
</feature>
<evidence type="ECO:0000313" key="9">
    <source>
        <dbReference type="Proteomes" id="UP001565283"/>
    </source>
</evidence>
<keyword evidence="3 6" id="KW-0812">Transmembrane</keyword>
<gene>
    <name evidence="8" type="ORF">AALA52_08075</name>
</gene>
<dbReference type="PROSITE" id="PS50850">
    <property type="entry name" value="MFS"/>
    <property type="match status" value="1"/>
</dbReference>
<feature type="transmembrane region" description="Helical" evidence="6">
    <location>
        <begin position="399"/>
        <end position="416"/>
    </location>
</feature>
<dbReference type="SUPFAM" id="SSF103473">
    <property type="entry name" value="MFS general substrate transporter"/>
    <property type="match status" value="1"/>
</dbReference>
<dbReference type="PANTHER" id="PTHR42718">
    <property type="entry name" value="MAJOR FACILITATOR SUPERFAMILY MULTIDRUG TRANSPORTER MFSC"/>
    <property type="match status" value="1"/>
</dbReference>
<feature type="domain" description="Major facilitator superfamily (MFS) profile" evidence="7">
    <location>
        <begin position="16"/>
        <end position="450"/>
    </location>
</feature>